<feature type="transmembrane region" description="Helical" evidence="2">
    <location>
        <begin position="59"/>
        <end position="76"/>
    </location>
</feature>
<keyword evidence="2" id="KW-0812">Transmembrane</keyword>
<dbReference type="STRING" id="71717.A0A4Y7TTC7"/>
<sequence length="674" mass="75772">MVLTQRKKPRQSKAGDGSGTENAGSDTTPNATPNSQQRIVKEIHVVNSENRPIYRSGRVLFSLGIVFGVLLGFVFVEPQDIQDIQSQMALLMSEYQFDLPQLPDIDFSRLEDEWSRFRSSIPEVWKFNNDGREFQVGDQMKERGLGADHPVILIPGIISTGLESWSTEPEYRAFFREKVWGGFNMLSRVTFNKEKWINAMILDPVTGLDPPGAKIRAAEGIDAASTFIQGFWLWSKIVENLAAVDYDTNNLYMAPYDWRLSYYNLEERDGYFSKLKQTIEGFKKRHNKKVVVAAHSMGSTVMLYFFKWVESPEHGKGGSQWVESHIEAYISIAGTHLGVVKAMAAFYSGEMKDTVQMNPAGAYVLERFFSRKERKSLFLSWAGSASLWMKGGNAVWGNGTSAPDDDLESTHSHGDLISFRAKEDEIALQSPLNEPKLRNMTADDASQWIIQHTPLTFQRMMNTNYSFGIERDEKVLKLNDLDHRKWTNPLEVRLPNAPSMKFYCVYGAGKETERSYWYARGGYEDADLPDNSSVCSEEPCSANETTSTAGFLPRESWIDFEYTNESSSPRVVNGVKMGDGDGTVNLLSLGAMCVEGWKRPRWNPAGIKVKTIELPHRPVASIPRGGANTSDHVDILGSTGLNEIILKIATGVGGEIEESFVSNIQEYAKRVQWD</sequence>
<feature type="region of interest" description="Disordered" evidence="1">
    <location>
        <begin position="1"/>
        <end position="37"/>
    </location>
</feature>
<keyword evidence="4" id="KW-1185">Reference proteome</keyword>
<evidence type="ECO:0000256" key="1">
    <source>
        <dbReference type="SAM" id="MobiDB-lite"/>
    </source>
</evidence>
<reference evidence="3 4" key="1">
    <citation type="journal article" date="2019" name="Nat. Ecol. Evol.">
        <title>Megaphylogeny resolves global patterns of mushroom evolution.</title>
        <authorList>
            <person name="Varga T."/>
            <person name="Krizsan K."/>
            <person name="Foldi C."/>
            <person name="Dima B."/>
            <person name="Sanchez-Garcia M."/>
            <person name="Sanchez-Ramirez S."/>
            <person name="Szollosi G.J."/>
            <person name="Szarkandi J.G."/>
            <person name="Papp V."/>
            <person name="Albert L."/>
            <person name="Andreopoulos W."/>
            <person name="Angelini C."/>
            <person name="Antonin V."/>
            <person name="Barry K.W."/>
            <person name="Bougher N.L."/>
            <person name="Buchanan P."/>
            <person name="Buyck B."/>
            <person name="Bense V."/>
            <person name="Catcheside P."/>
            <person name="Chovatia M."/>
            <person name="Cooper J."/>
            <person name="Damon W."/>
            <person name="Desjardin D."/>
            <person name="Finy P."/>
            <person name="Geml J."/>
            <person name="Haridas S."/>
            <person name="Hughes K."/>
            <person name="Justo A."/>
            <person name="Karasinski D."/>
            <person name="Kautmanova I."/>
            <person name="Kiss B."/>
            <person name="Kocsube S."/>
            <person name="Kotiranta H."/>
            <person name="LaButti K.M."/>
            <person name="Lechner B.E."/>
            <person name="Liimatainen K."/>
            <person name="Lipzen A."/>
            <person name="Lukacs Z."/>
            <person name="Mihaltcheva S."/>
            <person name="Morgado L.N."/>
            <person name="Niskanen T."/>
            <person name="Noordeloos M.E."/>
            <person name="Ohm R.A."/>
            <person name="Ortiz-Santana B."/>
            <person name="Ovrebo C."/>
            <person name="Racz N."/>
            <person name="Riley R."/>
            <person name="Savchenko A."/>
            <person name="Shiryaev A."/>
            <person name="Soop K."/>
            <person name="Spirin V."/>
            <person name="Szebenyi C."/>
            <person name="Tomsovsky M."/>
            <person name="Tulloss R.E."/>
            <person name="Uehling J."/>
            <person name="Grigoriev I.V."/>
            <person name="Vagvolgyi C."/>
            <person name="Papp T."/>
            <person name="Martin F.M."/>
            <person name="Miettinen O."/>
            <person name="Hibbett D.S."/>
            <person name="Nagy L.G."/>
        </authorList>
    </citation>
    <scope>NUCLEOTIDE SEQUENCE [LARGE SCALE GENOMIC DNA]</scope>
    <source>
        <strain evidence="3 4">FP101781</strain>
    </source>
</reference>
<dbReference type="SUPFAM" id="SSF53474">
    <property type="entry name" value="alpha/beta-Hydrolases"/>
    <property type="match status" value="1"/>
</dbReference>
<dbReference type="InterPro" id="IPR003386">
    <property type="entry name" value="LACT/PDAT_acylTrfase"/>
</dbReference>
<dbReference type="AlphaFoldDB" id="A0A4Y7TTC7"/>
<dbReference type="EMBL" id="QPFP01000004">
    <property type="protein sequence ID" value="TEB37420.1"/>
    <property type="molecule type" value="Genomic_DNA"/>
</dbReference>
<evidence type="ECO:0000256" key="2">
    <source>
        <dbReference type="SAM" id="Phobius"/>
    </source>
</evidence>
<feature type="compositionally biased region" description="Polar residues" evidence="1">
    <location>
        <begin position="19"/>
        <end position="37"/>
    </location>
</feature>
<keyword evidence="2" id="KW-1133">Transmembrane helix</keyword>
<name>A0A4Y7TTC7_COPMI</name>
<dbReference type="OrthoDB" id="190846at2759"/>
<accession>A0A4Y7TTC7</accession>
<protein>
    <submittedName>
        <fullName evidence="3">Phospholipid:diacylglycerol acyltransferase</fullName>
    </submittedName>
</protein>
<organism evidence="3 4">
    <name type="scientific">Coprinellus micaceus</name>
    <name type="common">Glistening ink-cap mushroom</name>
    <name type="synonym">Coprinus micaceus</name>
    <dbReference type="NCBI Taxonomy" id="71717"/>
    <lineage>
        <taxon>Eukaryota</taxon>
        <taxon>Fungi</taxon>
        <taxon>Dikarya</taxon>
        <taxon>Basidiomycota</taxon>
        <taxon>Agaricomycotina</taxon>
        <taxon>Agaricomycetes</taxon>
        <taxon>Agaricomycetidae</taxon>
        <taxon>Agaricales</taxon>
        <taxon>Agaricineae</taxon>
        <taxon>Psathyrellaceae</taxon>
        <taxon>Coprinellus</taxon>
    </lineage>
</organism>
<dbReference type="Pfam" id="PF02450">
    <property type="entry name" value="LCAT"/>
    <property type="match status" value="1"/>
</dbReference>
<gene>
    <name evidence="3" type="ORF">FA13DRAFT_1726516</name>
</gene>
<dbReference type="PANTHER" id="PTHR11440">
    <property type="entry name" value="LECITHIN-CHOLESTEROL ACYLTRANSFERASE-RELATED"/>
    <property type="match status" value="1"/>
</dbReference>
<keyword evidence="2" id="KW-0472">Membrane</keyword>
<dbReference type="Gene3D" id="3.40.50.1820">
    <property type="entry name" value="alpha/beta hydrolase"/>
    <property type="match status" value="1"/>
</dbReference>
<dbReference type="InterPro" id="IPR029058">
    <property type="entry name" value="AB_hydrolase_fold"/>
</dbReference>
<keyword evidence="3" id="KW-0012">Acyltransferase</keyword>
<keyword evidence="3" id="KW-0808">Transferase</keyword>
<dbReference type="Proteomes" id="UP000298030">
    <property type="component" value="Unassembled WGS sequence"/>
</dbReference>
<comment type="caution">
    <text evidence="3">The sequence shown here is derived from an EMBL/GenBank/DDBJ whole genome shotgun (WGS) entry which is preliminary data.</text>
</comment>
<proteinExistence type="predicted"/>
<dbReference type="GO" id="GO:0006629">
    <property type="term" value="P:lipid metabolic process"/>
    <property type="evidence" value="ECO:0007669"/>
    <property type="project" value="InterPro"/>
</dbReference>
<evidence type="ECO:0000313" key="4">
    <source>
        <dbReference type="Proteomes" id="UP000298030"/>
    </source>
</evidence>
<feature type="compositionally biased region" description="Basic residues" evidence="1">
    <location>
        <begin position="1"/>
        <end position="11"/>
    </location>
</feature>
<evidence type="ECO:0000313" key="3">
    <source>
        <dbReference type="EMBL" id="TEB37420.1"/>
    </source>
</evidence>
<dbReference type="GO" id="GO:0008374">
    <property type="term" value="F:O-acyltransferase activity"/>
    <property type="evidence" value="ECO:0007669"/>
    <property type="project" value="InterPro"/>
</dbReference>